<evidence type="ECO:0000256" key="1">
    <source>
        <dbReference type="SAM" id="SignalP"/>
    </source>
</evidence>
<gene>
    <name evidence="3" type="ORF">SAMN05192580_1307</name>
</gene>
<sequence>MMSAVVAALIVMATPAKAAAVLPAWLAGCWVAEDGADWTEECWTSPRAGMMLGSAISGAGAKLQTWETMQIELSPVTPTGERAKMAFWAAPRAGARTMFAQVPDAPGPGLTFVNAGNDFPQRVHYWQEGDRLRAEISRADGTNRLSWSYRRRP</sequence>
<feature type="chain" id="PRO_5011459546" description="DUF6265 domain-containing protein" evidence="1">
    <location>
        <begin position="19"/>
        <end position="153"/>
    </location>
</feature>
<dbReference type="EMBL" id="FOZG01000001">
    <property type="protein sequence ID" value="SFR85989.1"/>
    <property type="molecule type" value="Genomic_DNA"/>
</dbReference>
<dbReference type="Pfam" id="PF19780">
    <property type="entry name" value="DUF6265"/>
    <property type="match status" value="1"/>
</dbReference>
<evidence type="ECO:0000313" key="3">
    <source>
        <dbReference type="EMBL" id="SFR85989.1"/>
    </source>
</evidence>
<proteinExistence type="predicted"/>
<name>A0A1I6K442_9SPHN</name>
<dbReference type="Proteomes" id="UP000198824">
    <property type="component" value="Unassembled WGS sequence"/>
</dbReference>
<reference evidence="3 4" key="1">
    <citation type="submission" date="2016-10" db="EMBL/GenBank/DDBJ databases">
        <authorList>
            <person name="de Groot N.N."/>
        </authorList>
    </citation>
    <scope>NUCLEOTIDE SEQUENCE [LARGE SCALE GENOMIC DNA]</scope>
    <source>
        <strain evidence="3 4">S5-249</strain>
    </source>
</reference>
<feature type="domain" description="DUF6265" evidence="2">
    <location>
        <begin position="24"/>
        <end position="137"/>
    </location>
</feature>
<evidence type="ECO:0000313" key="4">
    <source>
        <dbReference type="Proteomes" id="UP000198824"/>
    </source>
</evidence>
<accession>A0A1I6K442</accession>
<protein>
    <recommendedName>
        <fullName evidence="2">DUF6265 domain-containing protein</fullName>
    </recommendedName>
</protein>
<feature type="signal peptide" evidence="1">
    <location>
        <begin position="1"/>
        <end position="18"/>
    </location>
</feature>
<dbReference type="OrthoDB" id="5382295at2"/>
<dbReference type="STRING" id="1166337.SAMN05192580_1307"/>
<organism evidence="3 4">
    <name type="scientific">Sphingomonas jatrophae</name>
    <dbReference type="NCBI Taxonomy" id="1166337"/>
    <lineage>
        <taxon>Bacteria</taxon>
        <taxon>Pseudomonadati</taxon>
        <taxon>Pseudomonadota</taxon>
        <taxon>Alphaproteobacteria</taxon>
        <taxon>Sphingomonadales</taxon>
        <taxon>Sphingomonadaceae</taxon>
        <taxon>Sphingomonas</taxon>
    </lineage>
</organism>
<evidence type="ECO:0000259" key="2">
    <source>
        <dbReference type="Pfam" id="PF19780"/>
    </source>
</evidence>
<keyword evidence="1" id="KW-0732">Signal</keyword>
<dbReference type="AlphaFoldDB" id="A0A1I6K442"/>
<dbReference type="InterPro" id="IPR046232">
    <property type="entry name" value="DUF6265"/>
</dbReference>
<keyword evidence="4" id="KW-1185">Reference proteome</keyword>
<dbReference type="RefSeq" id="WP_131819192.1">
    <property type="nucleotide sequence ID" value="NZ_FOZG01000001.1"/>
</dbReference>